<evidence type="ECO:0000313" key="4">
    <source>
        <dbReference type="Proteomes" id="UP000515161"/>
    </source>
</evidence>
<dbReference type="PROSITE" id="PS00615">
    <property type="entry name" value="C_TYPE_LECTIN_1"/>
    <property type="match status" value="1"/>
</dbReference>
<evidence type="ECO:0000256" key="2">
    <source>
        <dbReference type="SAM" id="SignalP"/>
    </source>
</evidence>
<keyword evidence="1" id="KW-1015">Disulfide bond</keyword>
<dbReference type="InterPro" id="IPR016186">
    <property type="entry name" value="C-type_lectin-like/link_sf"/>
</dbReference>
<dbReference type="InterPro" id="IPR001304">
    <property type="entry name" value="C-type_lectin-like"/>
</dbReference>
<dbReference type="SMART" id="SM00034">
    <property type="entry name" value="CLECT"/>
    <property type="match status" value="2"/>
</dbReference>
<dbReference type="Gene3D" id="3.10.100.10">
    <property type="entry name" value="Mannose-Binding Protein A, subunit A"/>
    <property type="match status" value="2"/>
</dbReference>
<dbReference type="RefSeq" id="XP_034059407.1">
    <property type="nucleotide sequence ID" value="XM_034203516.1"/>
</dbReference>
<dbReference type="PANTHER" id="PTHR45784">
    <property type="entry name" value="C-TYPE LECTIN DOMAIN FAMILY 20 MEMBER A-RELATED"/>
    <property type="match status" value="1"/>
</dbReference>
<dbReference type="FunCoup" id="A0A6P8TST6">
    <property type="interactions" value="147"/>
</dbReference>
<dbReference type="Pfam" id="PF00059">
    <property type="entry name" value="Lectin_C"/>
    <property type="match status" value="2"/>
</dbReference>
<organism evidence="4 5">
    <name type="scientific">Gymnodraco acuticeps</name>
    <name type="common">Antarctic dragonfish</name>
    <dbReference type="NCBI Taxonomy" id="8218"/>
    <lineage>
        <taxon>Eukaryota</taxon>
        <taxon>Metazoa</taxon>
        <taxon>Chordata</taxon>
        <taxon>Craniata</taxon>
        <taxon>Vertebrata</taxon>
        <taxon>Euteleostomi</taxon>
        <taxon>Actinopterygii</taxon>
        <taxon>Neopterygii</taxon>
        <taxon>Teleostei</taxon>
        <taxon>Neoteleostei</taxon>
        <taxon>Acanthomorphata</taxon>
        <taxon>Eupercaria</taxon>
        <taxon>Perciformes</taxon>
        <taxon>Notothenioidei</taxon>
        <taxon>Bathydraconidae</taxon>
        <taxon>Gymnodraco</taxon>
    </lineage>
</organism>
<dbReference type="Proteomes" id="UP000515161">
    <property type="component" value="Unplaced"/>
</dbReference>
<keyword evidence="4" id="KW-1185">Reference proteome</keyword>
<feature type="signal peptide" evidence="2">
    <location>
        <begin position="1"/>
        <end position="16"/>
    </location>
</feature>
<accession>A0A6P8TST6</accession>
<feature type="domain" description="C-type lectin" evidence="3">
    <location>
        <begin position="127"/>
        <end position="243"/>
    </location>
</feature>
<gene>
    <name evidence="5" type="primary">LOC117538021</name>
</gene>
<keyword evidence="2" id="KW-0732">Signal</keyword>
<feature type="chain" id="PRO_5027688527" evidence="2">
    <location>
        <begin position="17"/>
        <end position="243"/>
    </location>
</feature>
<dbReference type="AlphaFoldDB" id="A0A6P8TST6"/>
<dbReference type="OrthoDB" id="5858677at2759"/>
<dbReference type="KEGG" id="gacu:117538021"/>
<dbReference type="InterPro" id="IPR018378">
    <property type="entry name" value="C-type_lectin_CS"/>
</dbReference>
<dbReference type="PROSITE" id="PS50041">
    <property type="entry name" value="C_TYPE_LECTIN_2"/>
    <property type="match status" value="2"/>
</dbReference>
<evidence type="ECO:0000313" key="5">
    <source>
        <dbReference type="RefSeq" id="XP_034059407.1"/>
    </source>
</evidence>
<dbReference type="CDD" id="cd00037">
    <property type="entry name" value="CLECT"/>
    <property type="match status" value="1"/>
</dbReference>
<dbReference type="SUPFAM" id="SSF56436">
    <property type="entry name" value="C-type lectin-like"/>
    <property type="match status" value="2"/>
</dbReference>
<sequence length="243" mass="28293">MERTILLLVLSTAVEGDTGKHIFVPEKMIWSDAQIYCRNQYTDLSYVRSQSGVDRLRKAAGESNPQGWIGLHRDLNNLTGWKWSGGGHMTYQNWCQGQPDNCHNIETSVNVINENGEWNDDAETKQKDFYCINITVVEVKKTWEKALEHCRENQSDLTSLLDETEHLLAWKEALKVQSERVWIGLRYLGDRWLWVNGDPLQYEAWPQGDQDHQCPIYKRCGALTKEGLWENWDCKEKLNFICI</sequence>
<feature type="domain" description="C-type lectin" evidence="3">
    <location>
        <begin position="21"/>
        <end position="132"/>
    </location>
</feature>
<dbReference type="GeneID" id="117538021"/>
<dbReference type="InterPro" id="IPR016187">
    <property type="entry name" value="CTDL_fold"/>
</dbReference>
<dbReference type="PANTHER" id="PTHR45784:SF8">
    <property type="entry name" value="C-TYPE MANNOSE RECEPTOR 2-RELATED"/>
    <property type="match status" value="1"/>
</dbReference>
<dbReference type="InParanoid" id="A0A6P8TST6"/>
<proteinExistence type="predicted"/>
<reference evidence="5" key="1">
    <citation type="submission" date="2025-08" db="UniProtKB">
        <authorList>
            <consortium name="RefSeq"/>
        </authorList>
    </citation>
    <scope>IDENTIFICATION</scope>
</reference>
<name>A0A6P8TST6_GYMAC</name>
<evidence type="ECO:0000259" key="3">
    <source>
        <dbReference type="PROSITE" id="PS50041"/>
    </source>
</evidence>
<protein>
    <submittedName>
        <fullName evidence="5">Macrophage mannose receptor 1-like</fullName>
    </submittedName>
</protein>
<evidence type="ECO:0000256" key="1">
    <source>
        <dbReference type="ARBA" id="ARBA00023157"/>
    </source>
</evidence>